<feature type="transmembrane region" description="Helical" evidence="6">
    <location>
        <begin position="375"/>
        <end position="401"/>
    </location>
</feature>
<organism evidence="9 10">
    <name type="scientific">Pedobacter gandavensis</name>
    <dbReference type="NCBI Taxonomy" id="2679963"/>
    <lineage>
        <taxon>Bacteria</taxon>
        <taxon>Pseudomonadati</taxon>
        <taxon>Bacteroidota</taxon>
        <taxon>Sphingobacteriia</taxon>
        <taxon>Sphingobacteriales</taxon>
        <taxon>Sphingobacteriaceae</taxon>
        <taxon>Pedobacter</taxon>
    </lineage>
</organism>
<keyword evidence="3 6" id="KW-0812">Transmembrane</keyword>
<evidence type="ECO:0000256" key="3">
    <source>
        <dbReference type="ARBA" id="ARBA00022692"/>
    </source>
</evidence>
<feature type="transmembrane region" description="Helical" evidence="6">
    <location>
        <begin position="756"/>
        <end position="778"/>
    </location>
</feature>
<dbReference type="InterPro" id="IPR050250">
    <property type="entry name" value="Macrolide_Exporter_MacB"/>
</dbReference>
<feature type="transmembrane region" description="Helical" evidence="6">
    <location>
        <begin position="332"/>
        <end position="355"/>
    </location>
</feature>
<dbReference type="PANTHER" id="PTHR30572:SF18">
    <property type="entry name" value="ABC-TYPE MACROLIDE FAMILY EXPORT SYSTEM PERMEASE COMPONENT 2"/>
    <property type="match status" value="1"/>
</dbReference>
<protein>
    <submittedName>
        <fullName evidence="9">FtsX-like permease family protein</fullName>
    </submittedName>
</protein>
<evidence type="ECO:0000259" key="8">
    <source>
        <dbReference type="Pfam" id="PF12704"/>
    </source>
</evidence>
<evidence type="ECO:0000256" key="4">
    <source>
        <dbReference type="ARBA" id="ARBA00022989"/>
    </source>
</evidence>
<accession>A0ABR6EQP2</accession>
<dbReference type="Proteomes" id="UP000636110">
    <property type="component" value="Unassembled WGS sequence"/>
</dbReference>
<feature type="domain" description="MacB-like periplasmic core" evidence="8">
    <location>
        <begin position="21"/>
        <end position="242"/>
    </location>
</feature>
<evidence type="ECO:0000313" key="10">
    <source>
        <dbReference type="Proteomes" id="UP000636110"/>
    </source>
</evidence>
<dbReference type="EMBL" id="WNXC01000001">
    <property type="protein sequence ID" value="MBB2147565.1"/>
    <property type="molecule type" value="Genomic_DNA"/>
</dbReference>
<dbReference type="RefSeq" id="WP_182952833.1">
    <property type="nucleotide sequence ID" value="NZ_WNXC01000001.1"/>
</dbReference>
<feature type="transmembrane region" description="Helical" evidence="6">
    <location>
        <begin position="724"/>
        <end position="744"/>
    </location>
</feature>
<dbReference type="PANTHER" id="PTHR30572">
    <property type="entry name" value="MEMBRANE COMPONENT OF TRANSPORTER-RELATED"/>
    <property type="match status" value="1"/>
</dbReference>
<feature type="transmembrane region" description="Helical" evidence="6">
    <location>
        <begin position="422"/>
        <end position="441"/>
    </location>
</feature>
<keyword evidence="5 6" id="KW-0472">Membrane</keyword>
<comment type="caution">
    <text evidence="9">The sequence shown here is derived from an EMBL/GenBank/DDBJ whole genome shotgun (WGS) entry which is preliminary data.</text>
</comment>
<evidence type="ECO:0000256" key="1">
    <source>
        <dbReference type="ARBA" id="ARBA00004651"/>
    </source>
</evidence>
<feature type="domain" description="ABC3 transporter permease C-terminal" evidence="7">
    <location>
        <begin position="287"/>
        <end position="399"/>
    </location>
</feature>
<dbReference type="InterPro" id="IPR025857">
    <property type="entry name" value="MacB_PCD"/>
</dbReference>
<evidence type="ECO:0000256" key="5">
    <source>
        <dbReference type="ARBA" id="ARBA00023136"/>
    </source>
</evidence>
<keyword evidence="10" id="KW-1185">Reference proteome</keyword>
<evidence type="ECO:0000256" key="6">
    <source>
        <dbReference type="SAM" id="Phobius"/>
    </source>
</evidence>
<dbReference type="Pfam" id="PF12704">
    <property type="entry name" value="MacB_PCD"/>
    <property type="match status" value="2"/>
</dbReference>
<gene>
    <name evidence="9" type="ORF">GM920_01445</name>
</gene>
<name>A0ABR6EQP2_9SPHI</name>
<evidence type="ECO:0000256" key="2">
    <source>
        <dbReference type="ARBA" id="ARBA00022475"/>
    </source>
</evidence>
<sequence length="792" mass="89238">MMYQLTLKIALRNLWKNKSFSLLNIGGLAIGLCCCMLLLLYVNYEWSYDRQFKNIDRIYSVYENDIMADRIITNKSGATPNQLAATALATVPGIANACRLTGWEGSLLGYKQNNFYKDILLTDPSFLSIFDYKFIKGDRATAMSGPNSVVLTEKTAAALFGMEEPIGKIINLDHKTDLLVTGVIENPAKNQTYQFDLLIPWTFIEKINPYLTKMNWTDGALSTIIQLKDEKQFAAADAQVRKIFQENYHQNYIEFFLFPFKHTHLYDHFENGKVDGGKIDQIRLYLLLAACVLFIACINYMNLSTARSEKRAKEIGIRKTLGSTRKGIAGQFLTESLLLSIIALFCAFVLVEISLPYFNRLMEVSITINYINYKLWLSTISILLITGLIAGSYPALYLSSFMPSRALKGLMRHESQFPVRKILVVTQFAFSICMIVCAIVIRNQINFMSNRPSGFDKDNLVQMPVVNTLQDANKLNLFKSELLKSGAISAATTTSNGITNNYVSTEMIRWPGQQVNQQISMNLRFSDVDYVKTIGSRILTGRDFSREFGTDTAAVILNETAVKSMNLKDPIGKQLVNKDWDQTFTIIGVMKDYNYLSLGNKVQPVIFFNSQSNQNTLVMRLGSDQSAQSSINKIKALNEQFNPGYPLRLDFVSDRLVEKLKTERLLSIFSNVFGGFATLISCMGLLGLALYMAEQRSKEISIRKVIGATLQDILILLNKDFLKLVLISNVIAIPLAYLLISNWLQGYDYRITLNVWPFLSAFVLSIGIAVLSVSLQLFKISKANAVDALKYE</sequence>
<comment type="subcellular location">
    <subcellularLocation>
        <location evidence="1">Cell membrane</location>
        <topology evidence="1">Multi-pass membrane protein</topology>
    </subcellularLocation>
</comment>
<dbReference type="Pfam" id="PF02687">
    <property type="entry name" value="FtsX"/>
    <property type="match status" value="2"/>
</dbReference>
<feature type="transmembrane region" description="Helical" evidence="6">
    <location>
        <begin position="21"/>
        <end position="44"/>
    </location>
</feature>
<feature type="transmembrane region" description="Helical" evidence="6">
    <location>
        <begin position="284"/>
        <end position="303"/>
    </location>
</feature>
<feature type="domain" description="MacB-like periplasmic core" evidence="8">
    <location>
        <begin position="484"/>
        <end position="635"/>
    </location>
</feature>
<proteinExistence type="predicted"/>
<keyword evidence="2" id="KW-1003">Cell membrane</keyword>
<reference evidence="9 10" key="1">
    <citation type="submission" date="2019-11" db="EMBL/GenBank/DDBJ databases">
        <title>Description of Pedobacter sp. LMG 31462T.</title>
        <authorList>
            <person name="Carlier A."/>
            <person name="Qi S."/>
            <person name="Vandamme P."/>
        </authorList>
    </citation>
    <scope>NUCLEOTIDE SEQUENCE [LARGE SCALE GENOMIC DNA]</scope>
    <source>
        <strain evidence="9 10">LMG 31462</strain>
    </source>
</reference>
<feature type="transmembrane region" description="Helical" evidence="6">
    <location>
        <begin position="672"/>
        <end position="693"/>
    </location>
</feature>
<dbReference type="InterPro" id="IPR003838">
    <property type="entry name" value="ABC3_permease_C"/>
</dbReference>
<evidence type="ECO:0000259" key="7">
    <source>
        <dbReference type="Pfam" id="PF02687"/>
    </source>
</evidence>
<keyword evidence="4 6" id="KW-1133">Transmembrane helix</keyword>
<feature type="domain" description="ABC3 transporter permease C-terminal" evidence="7">
    <location>
        <begin position="671"/>
        <end position="784"/>
    </location>
</feature>
<evidence type="ECO:0000313" key="9">
    <source>
        <dbReference type="EMBL" id="MBB2147565.1"/>
    </source>
</evidence>